<keyword evidence="1" id="KW-0812">Transmembrane</keyword>
<evidence type="ECO:0000313" key="2">
    <source>
        <dbReference type="EMBL" id="RAQ97948.1"/>
    </source>
</evidence>
<evidence type="ECO:0000313" key="3">
    <source>
        <dbReference type="Proteomes" id="UP000248706"/>
    </source>
</evidence>
<evidence type="ECO:0000256" key="1">
    <source>
        <dbReference type="SAM" id="Phobius"/>
    </source>
</evidence>
<proteinExistence type="predicted"/>
<dbReference type="RefSeq" id="WP_112432795.1">
    <property type="nucleotide sequence ID" value="NZ_MCIF01000002.1"/>
</dbReference>
<reference evidence="2 3" key="1">
    <citation type="submission" date="2016-08" db="EMBL/GenBank/DDBJ databases">
        <title>Analysis of Carbohydrate Active Enzymes in Thermogemmatispora T81 Reveals Carbohydrate Degradation Ability.</title>
        <authorList>
            <person name="Tomazini A."/>
            <person name="Lal S."/>
            <person name="Stott M."/>
            <person name="Henrissat B."/>
            <person name="Polikarpov I."/>
            <person name="Sparling R."/>
            <person name="Levin D.B."/>
        </authorList>
    </citation>
    <scope>NUCLEOTIDE SEQUENCE [LARGE SCALE GENOMIC DNA]</scope>
    <source>
        <strain evidence="2 3">T81</strain>
    </source>
</reference>
<organism evidence="2 3">
    <name type="scientific">Thermogemmatispora tikiterensis</name>
    <dbReference type="NCBI Taxonomy" id="1825093"/>
    <lineage>
        <taxon>Bacteria</taxon>
        <taxon>Bacillati</taxon>
        <taxon>Chloroflexota</taxon>
        <taxon>Ktedonobacteria</taxon>
        <taxon>Thermogemmatisporales</taxon>
        <taxon>Thermogemmatisporaceae</taxon>
        <taxon>Thermogemmatispora</taxon>
    </lineage>
</organism>
<protein>
    <submittedName>
        <fullName evidence="2">Uncharacterized protein</fullName>
    </submittedName>
</protein>
<sequence length="195" mass="21092">MPQQQQQQQQFADYDLLAVFSDEEKASAAEGKLRREGFKDEEIYRLSAGAVKGGEFRDHGPRQDRSTFFLQTTRSGPSPALLLVLALVAGLVVGLLAFALGFAFPASEHGPITLIGVVVGLVCGVVVAFVRGSRVRGAIGQDLSRLPQASAPTREARTVIALRLLDPENISRKSRARAILLNNGGRIDRSVGRRE</sequence>
<dbReference type="Proteomes" id="UP000248706">
    <property type="component" value="Unassembled WGS sequence"/>
</dbReference>
<dbReference type="EMBL" id="MCIF01000002">
    <property type="protein sequence ID" value="RAQ97948.1"/>
    <property type="molecule type" value="Genomic_DNA"/>
</dbReference>
<gene>
    <name evidence="2" type="ORF">A4R35_20585</name>
</gene>
<feature type="transmembrane region" description="Helical" evidence="1">
    <location>
        <begin position="110"/>
        <end position="130"/>
    </location>
</feature>
<accession>A0A328VJ70</accession>
<dbReference type="AlphaFoldDB" id="A0A328VJ70"/>
<comment type="caution">
    <text evidence="2">The sequence shown here is derived from an EMBL/GenBank/DDBJ whole genome shotgun (WGS) entry which is preliminary data.</text>
</comment>
<keyword evidence="3" id="KW-1185">Reference proteome</keyword>
<keyword evidence="1" id="KW-0472">Membrane</keyword>
<name>A0A328VJ70_9CHLR</name>
<dbReference type="OrthoDB" id="159864at2"/>
<feature type="transmembrane region" description="Helical" evidence="1">
    <location>
        <begin position="80"/>
        <end position="104"/>
    </location>
</feature>
<keyword evidence="1" id="KW-1133">Transmembrane helix</keyword>